<dbReference type="OrthoDB" id="5418899at2759"/>
<protein>
    <submittedName>
        <fullName evidence="1">Uncharacterized protein</fullName>
    </submittedName>
</protein>
<accession>G9NQ17</accession>
<dbReference type="AlphaFoldDB" id="G9NQ17"/>
<evidence type="ECO:0000313" key="2">
    <source>
        <dbReference type="Proteomes" id="UP000005426"/>
    </source>
</evidence>
<name>G9NQ17_HYPAI</name>
<dbReference type="EMBL" id="ABDG02000021">
    <property type="protein sequence ID" value="EHK47169.1"/>
    <property type="molecule type" value="Genomic_DNA"/>
</dbReference>
<organism evidence="1 2">
    <name type="scientific">Hypocrea atroviridis (strain ATCC 20476 / IMI 206040)</name>
    <name type="common">Trichoderma atroviride</name>
    <dbReference type="NCBI Taxonomy" id="452589"/>
    <lineage>
        <taxon>Eukaryota</taxon>
        <taxon>Fungi</taxon>
        <taxon>Dikarya</taxon>
        <taxon>Ascomycota</taxon>
        <taxon>Pezizomycotina</taxon>
        <taxon>Sordariomycetes</taxon>
        <taxon>Hypocreomycetidae</taxon>
        <taxon>Hypocreales</taxon>
        <taxon>Hypocreaceae</taxon>
        <taxon>Trichoderma</taxon>
    </lineage>
</organism>
<keyword evidence="2" id="KW-1185">Reference proteome</keyword>
<sequence length="67" mass="7426">MDVVYVPRHAAGSQEAVEVVCEIQVEKPAVQPLILTGQCLEDPQELLQSCSSCYRMLEFDTGWLTVA</sequence>
<proteinExistence type="predicted"/>
<reference evidence="1 2" key="1">
    <citation type="journal article" date="2011" name="Genome Biol.">
        <title>Comparative genome sequence analysis underscores mycoparasitism as the ancestral life style of Trichoderma.</title>
        <authorList>
            <person name="Kubicek C.P."/>
            <person name="Herrera-Estrella A."/>
            <person name="Seidl-Seiboth V."/>
            <person name="Martinez D.A."/>
            <person name="Druzhinina I.S."/>
            <person name="Thon M."/>
            <person name="Zeilinger S."/>
            <person name="Casas-Flores S."/>
            <person name="Horwitz B.A."/>
            <person name="Mukherjee P.K."/>
            <person name="Mukherjee M."/>
            <person name="Kredics L."/>
            <person name="Alcaraz L.D."/>
            <person name="Aerts A."/>
            <person name="Antal Z."/>
            <person name="Atanasova L."/>
            <person name="Cervantes-Badillo M.G."/>
            <person name="Challacombe J."/>
            <person name="Chertkov O."/>
            <person name="McCluskey K."/>
            <person name="Coulpier F."/>
            <person name="Deshpande N."/>
            <person name="von Doehren H."/>
            <person name="Ebbole D.J."/>
            <person name="Esquivel-Naranjo E.U."/>
            <person name="Fekete E."/>
            <person name="Flipphi M."/>
            <person name="Glaser F."/>
            <person name="Gomez-Rodriguez E.Y."/>
            <person name="Gruber S."/>
            <person name="Han C."/>
            <person name="Henrissat B."/>
            <person name="Hermosa R."/>
            <person name="Hernandez-Onate M."/>
            <person name="Karaffa L."/>
            <person name="Kosti I."/>
            <person name="Le Crom S."/>
            <person name="Lindquist E."/>
            <person name="Lucas S."/>
            <person name="Luebeck M."/>
            <person name="Luebeck P.S."/>
            <person name="Margeot A."/>
            <person name="Metz B."/>
            <person name="Misra M."/>
            <person name="Nevalainen H."/>
            <person name="Omann M."/>
            <person name="Packer N."/>
            <person name="Perrone G."/>
            <person name="Uresti-Rivera E.E."/>
            <person name="Salamov A."/>
            <person name="Schmoll M."/>
            <person name="Seiboth B."/>
            <person name="Shapiro H."/>
            <person name="Sukno S."/>
            <person name="Tamayo-Ramos J.A."/>
            <person name="Tisch D."/>
            <person name="Wiest A."/>
            <person name="Wilkinson H.H."/>
            <person name="Zhang M."/>
            <person name="Coutinho P.M."/>
            <person name="Kenerley C.M."/>
            <person name="Monte E."/>
            <person name="Baker S.E."/>
            <person name="Grigoriev I.V."/>
        </authorList>
    </citation>
    <scope>NUCLEOTIDE SEQUENCE [LARGE SCALE GENOMIC DNA]</scope>
    <source>
        <strain evidence="2">ATCC 20476 / IMI 206040</strain>
    </source>
</reference>
<evidence type="ECO:0000313" key="1">
    <source>
        <dbReference type="EMBL" id="EHK47169.1"/>
    </source>
</evidence>
<gene>
    <name evidence="1" type="ORF">TRIATDRAFT_256245</name>
</gene>
<dbReference type="Proteomes" id="UP000005426">
    <property type="component" value="Unassembled WGS sequence"/>
</dbReference>
<comment type="caution">
    <text evidence="1">The sequence shown here is derived from an EMBL/GenBank/DDBJ whole genome shotgun (WGS) entry which is preliminary data.</text>
</comment>
<dbReference type="HOGENOM" id="CLU_2812712_0_0_1"/>